<sequence length="414" mass="45141">MFSRQATQNARFAARAAGRPAARIANPRFRAQQPRFQSTAPSGNAGATGNAGAGSHAAIGAVSGATAALVVGYIFYRQSGAADVVKATKTTKEYVNSATQKIKEQTPEPNEALQWLRNAAQSYAAFIPGAKTYVDSAFDDLDAIREKHGDEVDKIVREAYDEMRQVLGKGDVSLVTAHKTWDVITTHLARIADLAGDASQQIMDNHPALKEKLGGNVDKLKEYGDKYGPEAKEEVDRTWKQISDIVKTGLSAANIKKIQDVVQEKVEKLKKLGDEAWKQGMEQAKPYLDKNPEVKKLVEENADALKSGNVTQLFERVKSAVENGDTGDLEKYVKSAADKAKQSGLGDYEQYFKKIPGGDQILPKLSQLQEVAQKHGDEAQKLLKDAVAEISEVLKKKGDEAEQLAKKAKDDSKK</sequence>
<dbReference type="Proteomes" id="UP001140560">
    <property type="component" value="Unassembled WGS sequence"/>
</dbReference>
<feature type="compositionally biased region" description="Low complexity" evidence="2">
    <location>
        <begin position="39"/>
        <end position="53"/>
    </location>
</feature>
<feature type="coiled-coil region" evidence="1">
    <location>
        <begin position="365"/>
        <end position="411"/>
    </location>
</feature>
<dbReference type="EMBL" id="JAPEUY010000011">
    <property type="protein sequence ID" value="KAJ4368354.1"/>
    <property type="molecule type" value="Genomic_DNA"/>
</dbReference>
<evidence type="ECO:0000256" key="1">
    <source>
        <dbReference type="SAM" id="Coils"/>
    </source>
</evidence>
<keyword evidence="1" id="KW-0175">Coiled coil</keyword>
<dbReference type="OrthoDB" id="3883941at2759"/>
<feature type="region of interest" description="Disordered" evidence="2">
    <location>
        <begin position="1"/>
        <end position="53"/>
    </location>
</feature>
<proteinExistence type="predicted"/>
<dbReference type="AlphaFoldDB" id="A0A9W9CL03"/>
<comment type="caution">
    <text evidence="3">The sequence shown here is derived from an EMBL/GenBank/DDBJ whole genome shotgun (WGS) entry which is preliminary data.</text>
</comment>
<evidence type="ECO:0000313" key="3">
    <source>
        <dbReference type="EMBL" id="KAJ4368354.1"/>
    </source>
</evidence>
<reference evidence="3" key="1">
    <citation type="submission" date="2022-10" db="EMBL/GenBank/DDBJ databases">
        <title>Tapping the CABI collections for fungal endophytes: first genome assemblies for Collariella, Neodidymelliopsis, Ascochyta clinopodiicola, Didymella pomorum, Didymosphaeria variabile, Neocosmospora piperis and Neocucurbitaria cava.</title>
        <authorList>
            <person name="Hill R."/>
        </authorList>
    </citation>
    <scope>NUCLEOTIDE SEQUENCE</scope>
    <source>
        <strain evidence="3">IMI 356814</strain>
    </source>
</reference>
<accession>A0A9W9CL03</accession>
<feature type="compositionally biased region" description="Low complexity" evidence="2">
    <location>
        <begin position="1"/>
        <end position="28"/>
    </location>
</feature>
<gene>
    <name evidence="3" type="ORF">N0V83_006710</name>
</gene>
<evidence type="ECO:0000256" key="2">
    <source>
        <dbReference type="SAM" id="MobiDB-lite"/>
    </source>
</evidence>
<name>A0A9W9CL03_9PLEO</name>
<organism evidence="3 4">
    <name type="scientific">Neocucurbitaria cava</name>
    <dbReference type="NCBI Taxonomy" id="798079"/>
    <lineage>
        <taxon>Eukaryota</taxon>
        <taxon>Fungi</taxon>
        <taxon>Dikarya</taxon>
        <taxon>Ascomycota</taxon>
        <taxon>Pezizomycotina</taxon>
        <taxon>Dothideomycetes</taxon>
        <taxon>Pleosporomycetidae</taxon>
        <taxon>Pleosporales</taxon>
        <taxon>Pleosporineae</taxon>
        <taxon>Cucurbitariaceae</taxon>
        <taxon>Neocucurbitaria</taxon>
    </lineage>
</organism>
<keyword evidence="4" id="KW-1185">Reference proteome</keyword>
<protein>
    <submittedName>
        <fullName evidence="3">Uncharacterized protein</fullName>
    </submittedName>
</protein>
<evidence type="ECO:0000313" key="4">
    <source>
        <dbReference type="Proteomes" id="UP001140560"/>
    </source>
</evidence>